<dbReference type="NCBIfam" id="NF033399">
    <property type="entry name" value="thiazolyl_GetA"/>
    <property type="match status" value="1"/>
</dbReference>
<comment type="caution">
    <text evidence="1">The sequence shown here is derived from an EMBL/GenBank/DDBJ whole genome shotgun (WGS) entry which is preliminary data.</text>
</comment>
<evidence type="ECO:0000313" key="1">
    <source>
        <dbReference type="EMBL" id="GIJ62461.1"/>
    </source>
</evidence>
<dbReference type="AlphaFoldDB" id="A0A8J3ZEI9"/>
<dbReference type="EMBL" id="BOPG01000078">
    <property type="protein sequence ID" value="GIJ62461.1"/>
    <property type="molecule type" value="Genomic_DNA"/>
</dbReference>
<dbReference type="Proteomes" id="UP000612585">
    <property type="component" value="Unassembled WGS sequence"/>
</dbReference>
<keyword evidence="2" id="KW-1185">Reference proteome</keyword>
<proteinExistence type="predicted"/>
<evidence type="ECO:0000313" key="2">
    <source>
        <dbReference type="Proteomes" id="UP000612585"/>
    </source>
</evidence>
<name>A0A8J3ZEI9_9ACTN</name>
<sequence length="55" mass="5939">MKLDLQDLEIEPIEVVDSATVVALEFLSTGHAMTETNASILSPPFVFLCSCCCCC</sequence>
<gene>
    <name evidence="1" type="ORF">Vau01_099770</name>
</gene>
<reference evidence="1" key="1">
    <citation type="submission" date="2021-01" db="EMBL/GenBank/DDBJ databases">
        <title>Whole genome shotgun sequence of Virgisporangium aurantiacum NBRC 16421.</title>
        <authorList>
            <person name="Komaki H."/>
            <person name="Tamura T."/>
        </authorList>
    </citation>
    <scope>NUCLEOTIDE SEQUENCE</scope>
    <source>
        <strain evidence="1">NBRC 16421</strain>
    </source>
</reference>
<protein>
    <submittedName>
        <fullName evidence="1">Uncharacterized protein</fullName>
    </submittedName>
</protein>
<dbReference type="RefSeq" id="WP_204008127.1">
    <property type="nucleotide sequence ID" value="NZ_BOPG01000078.1"/>
</dbReference>
<organism evidence="1 2">
    <name type="scientific">Virgisporangium aurantiacum</name>
    <dbReference type="NCBI Taxonomy" id="175570"/>
    <lineage>
        <taxon>Bacteria</taxon>
        <taxon>Bacillati</taxon>
        <taxon>Actinomycetota</taxon>
        <taxon>Actinomycetes</taxon>
        <taxon>Micromonosporales</taxon>
        <taxon>Micromonosporaceae</taxon>
        <taxon>Virgisporangium</taxon>
    </lineage>
</organism>
<accession>A0A8J3ZEI9</accession>